<dbReference type="InterPro" id="IPR001119">
    <property type="entry name" value="SLH_dom"/>
</dbReference>
<dbReference type="AlphaFoldDB" id="A0A559IPP8"/>
<dbReference type="Pfam" id="PF00144">
    <property type="entry name" value="Beta-lactamase"/>
    <property type="match status" value="1"/>
</dbReference>
<dbReference type="Gene3D" id="3.40.710.10">
    <property type="entry name" value="DD-peptidase/beta-lactamase superfamily"/>
    <property type="match status" value="1"/>
</dbReference>
<dbReference type="InterPro" id="IPR012338">
    <property type="entry name" value="Beta-lactam/transpept-like"/>
</dbReference>
<evidence type="ECO:0000313" key="3">
    <source>
        <dbReference type="EMBL" id="TVX89611.1"/>
    </source>
</evidence>
<dbReference type="RefSeq" id="WP_144992262.1">
    <property type="nucleotide sequence ID" value="NZ_VNJK01000002.1"/>
</dbReference>
<feature type="domain" description="SLH" evidence="2">
    <location>
        <begin position="583"/>
        <end position="648"/>
    </location>
</feature>
<feature type="chain" id="PRO_5021941163" evidence="1">
    <location>
        <begin position="28"/>
        <end position="705"/>
    </location>
</feature>
<dbReference type="SUPFAM" id="SSF56601">
    <property type="entry name" value="beta-lactamase/transpeptidase-like"/>
    <property type="match status" value="1"/>
</dbReference>
<organism evidence="3 4">
    <name type="scientific">Paenibacillus agilis</name>
    <dbReference type="NCBI Taxonomy" id="3020863"/>
    <lineage>
        <taxon>Bacteria</taxon>
        <taxon>Bacillati</taxon>
        <taxon>Bacillota</taxon>
        <taxon>Bacilli</taxon>
        <taxon>Bacillales</taxon>
        <taxon>Paenibacillaceae</taxon>
        <taxon>Paenibacillus</taxon>
    </lineage>
</organism>
<feature type="signal peptide" evidence="1">
    <location>
        <begin position="1"/>
        <end position="27"/>
    </location>
</feature>
<keyword evidence="3" id="KW-0378">Hydrolase</keyword>
<gene>
    <name evidence="3" type="ORF">FPZ44_17725</name>
</gene>
<dbReference type="Proteomes" id="UP000318102">
    <property type="component" value="Unassembled WGS sequence"/>
</dbReference>
<comment type="caution">
    <text evidence="3">The sequence shown here is derived from an EMBL/GenBank/DDBJ whole genome shotgun (WGS) entry which is preliminary data.</text>
</comment>
<dbReference type="OrthoDB" id="846150at2"/>
<reference evidence="3 4" key="1">
    <citation type="submission" date="2019-07" db="EMBL/GenBank/DDBJ databases">
        <authorList>
            <person name="Kim J."/>
        </authorList>
    </citation>
    <scope>NUCLEOTIDE SEQUENCE [LARGE SCALE GENOMIC DNA]</scope>
    <source>
        <strain evidence="3 4">N4</strain>
    </source>
</reference>
<dbReference type="PANTHER" id="PTHR46825:SF9">
    <property type="entry name" value="BETA-LACTAMASE-RELATED DOMAIN-CONTAINING PROTEIN"/>
    <property type="match status" value="1"/>
</dbReference>
<evidence type="ECO:0000313" key="4">
    <source>
        <dbReference type="Proteomes" id="UP000318102"/>
    </source>
</evidence>
<keyword evidence="1" id="KW-0732">Signal</keyword>
<dbReference type="PROSITE" id="PS51272">
    <property type="entry name" value="SLH"/>
    <property type="match status" value="1"/>
</dbReference>
<proteinExistence type="predicted"/>
<accession>A0A559IPP8</accession>
<dbReference type="GO" id="GO:0016787">
    <property type="term" value="F:hydrolase activity"/>
    <property type="evidence" value="ECO:0007669"/>
    <property type="project" value="UniProtKB-KW"/>
</dbReference>
<protein>
    <submittedName>
        <fullName evidence="3">Serine hydrolase</fullName>
    </submittedName>
</protein>
<evidence type="ECO:0000259" key="2">
    <source>
        <dbReference type="PROSITE" id="PS51272"/>
    </source>
</evidence>
<dbReference type="InterPro" id="IPR001466">
    <property type="entry name" value="Beta-lactam-related"/>
</dbReference>
<keyword evidence="4" id="KW-1185">Reference proteome</keyword>
<dbReference type="EMBL" id="VNJK01000002">
    <property type="protein sequence ID" value="TVX89611.1"/>
    <property type="molecule type" value="Genomic_DNA"/>
</dbReference>
<name>A0A559IPP8_9BACL</name>
<dbReference type="PANTHER" id="PTHR46825">
    <property type="entry name" value="D-ALANYL-D-ALANINE-CARBOXYPEPTIDASE/ENDOPEPTIDASE AMPH"/>
    <property type="match status" value="1"/>
</dbReference>
<dbReference type="Pfam" id="PF00395">
    <property type="entry name" value="SLH"/>
    <property type="match status" value="1"/>
</dbReference>
<dbReference type="InterPro" id="IPR050491">
    <property type="entry name" value="AmpC-like"/>
</dbReference>
<evidence type="ECO:0000256" key="1">
    <source>
        <dbReference type="SAM" id="SignalP"/>
    </source>
</evidence>
<sequence>MKRFKCSILLVTTSLLLQLAGSVAVLAAEDRTHQESVTSLVARIKSMDPFRMISGISTTAFGAVHMETAFAGEPSAAPLTVQTVQSFADDFFSREEVKQQMAGAVAVVVKDGEVLLQKGYGFADVAKKKPVDPVQTVFSIASVSKIVTATAVMQHVEQGSIDLNTDIHRYMGQAKVHRKMGDPLTMKHLLTHSSGVKYADVDILGAKSAKSGQHYPLKDHVMRNEVFVEYKPGEIHSYDNFASMLQGYIVQEQSGLLFEDYVDKHIFQPLGMNNSSFVLTPKLKGLKALGYDGDGQLIPDMLLKPTVLPEGGMVSTGADMAKFLLAKLNGGELDGQRILQPETVKQMLTPQLSIHPDIPNMSYGYEYLAPHIFHGRNVPIKGGAMLNYSALVMMIPDENVGIFLGFNRSNGLTMAFAEQFMDQFYPDTRPKPVFKTPSLQELRKYEGLYRDYRIGILLTKVKANADGTLSVSDSIGTSAKYRQVDPMLFLNERGEALVFKEKEGQITYAQTFMNGNGWAGKLSQPRVYPDLPKQHPYRKYADGISSMINVGHRWSSYFHSTKPLTRAQFIKHLVDFTETGYSPNKSIFKDIKFHSYEKEIQTAVDLDLINLNYYKNGQFKPDQVITRQEAADIIWRLYRMPKVEVKLSGKTDKWAQEAVSFVVARGFFGPEVKPDKTGAFNYLSTKPLLTQEAAALFYKIALPLE</sequence>